<organism evidence="2">
    <name type="scientific">Pararge aegeria</name>
    <name type="common">speckled wood butterfly</name>
    <dbReference type="NCBI Taxonomy" id="116150"/>
    <lineage>
        <taxon>Eukaryota</taxon>
        <taxon>Metazoa</taxon>
        <taxon>Ecdysozoa</taxon>
        <taxon>Arthropoda</taxon>
        <taxon>Hexapoda</taxon>
        <taxon>Insecta</taxon>
        <taxon>Pterygota</taxon>
        <taxon>Neoptera</taxon>
        <taxon>Endopterygota</taxon>
        <taxon>Lepidoptera</taxon>
        <taxon>Glossata</taxon>
        <taxon>Ditrysia</taxon>
        <taxon>Papilionoidea</taxon>
        <taxon>Nymphalidae</taxon>
        <taxon>Satyrinae</taxon>
        <taxon>Satyrini</taxon>
        <taxon>Parargina</taxon>
        <taxon>Pararge</taxon>
    </lineage>
</organism>
<reference evidence="2" key="1">
    <citation type="journal article" date="2013" name="BMC Genomics">
        <title>Unscrambling butterfly oogenesis.</title>
        <authorList>
            <person name="Carter J.M."/>
            <person name="Baker S.C."/>
            <person name="Pink R."/>
            <person name="Carter D.R."/>
            <person name="Collins A."/>
            <person name="Tomlin J."/>
            <person name="Gibbs M."/>
            <person name="Breuker C.J."/>
        </authorList>
    </citation>
    <scope>NUCLEOTIDE SEQUENCE</scope>
    <source>
        <tissue evidence="2">Ovary</tissue>
    </source>
</reference>
<protein>
    <submittedName>
        <fullName evidence="2">Glutamine repeat protein 1</fullName>
    </submittedName>
</protein>
<accession>S4PDD5</accession>
<name>S4PDD5_9NEOP</name>
<dbReference type="AlphaFoldDB" id="S4PDD5"/>
<feature type="chain" id="PRO_5004522065" evidence="1">
    <location>
        <begin position="24"/>
        <end position="81"/>
    </location>
</feature>
<evidence type="ECO:0000313" key="2">
    <source>
        <dbReference type="EMBL" id="JAA90486.1"/>
    </source>
</evidence>
<dbReference type="EMBL" id="GAIX01002074">
    <property type="protein sequence ID" value="JAA90486.1"/>
    <property type="molecule type" value="Transcribed_RNA"/>
</dbReference>
<feature type="signal peptide" evidence="1">
    <location>
        <begin position="1"/>
        <end position="23"/>
    </location>
</feature>
<reference evidence="2" key="2">
    <citation type="submission" date="2013-05" db="EMBL/GenBank/DDBJ databases">
        <authorList>
            <person name="Carter J.-M."/>
            <person name="Baker S.C."/>
            <person name="Pink R."/>
            <person name="Carter D.R.F."/>
            <person name="Collins A."/>
            <person name="Tomlin J."/>
            <person name="Gibbs M."/>
            <person name="Breuker C.J."/>
        </authorList>
    </citation>
    <scope>NUCLEOTIDE SEQUENCE</scope>
    <source>
        <tissue evidence="2">Ovary</tissue>
    </source>
</reference>
<feature type="non-terminal residue" evidence="2">
    <location>
        <position position="81"/>
    </location>
</feature>
<keyword evidence="1" id="KW-0732">Signal</keyword>
<proteinExistence type="predicted"/>
<sequence length="81" mass="9244">MLVLLVLLVRLVLLDDVVPLLHGHHSFSTISHVALLWRGGASFRCGVLRVVLLGHAELAGRSDVVVHVWRVRRVVQRRRRR</sequence>
<evidence type="ECO:0000256" key="1">
    <source>
        <dbReference type="SAM" id="SignalP"/>
    </source>
</evidence>